<dbReference type="EMBL" id="BJVY01000013">
    <property type="protein sequence ID" value="GEL70944.1"/>
    <property type="molecule type" value="Genomic_DNA"/>
</dbReference>
<protein>
    <submittedName>
        <fullName evidence="3">Ribosomal-protein-alanine N-acetyltransferase</fullName>
    </submittedName>
</protein>
<accession>A0A511HBZ6</accession>
<dbReference type="Proteomes" id="UP000198717">
    <property type="component" value="Unassembled WGS sequence"/>
</dbReference>
<evidence type="ECO:0000313" key="4">
    <source>
        <dbReference type="Proteomes" id="UP000198717"/>
    </source>
</evidence>
<proteinExistence type="predicted"/>
<dbReference type="Proteomes" id="UP000321224">
    <property type="component" value="Unassembled WGS sequence"/>
</dbReference>
<dbReference type="CDD" id="cd04301">
    <property type="entry name" value="NAT_SF"/>
    <property type="match status" value="1"/>
</dbReference>
<evidence type="ECO:0000313" key="3">
    <source>
        <dbReference type="EMBL" id="SDD29061.1"/>
    </source>
</evidence>
<evidence type="ECO:0000313" key="2">
    <source>
        <dbReference type="EMBL" id="GEL70944.1"/>
    </source>
</evidence>
<dbReference type="GO" id="GO:0008999">
    <property type="term" value="F:protein-N-terminal-alanine acetyltransferase activity"/>
    <property type="evidence" value="ECO:0007669"/>
    <property type="project" value="TreeGrafter"/>
</dbReference>
<dbReference type="RefSeq" id="WP_090484569.1">
    <property type="nucleotide sequence ID" value="NZ_BJVY01000013.1"/>
</dbReference>
<dbReference type="InterPro" id="IPR000182">
    <property type="entry name" value="GNAT_dom"/>
</dbReference>
<dbReference type="Pfam" id="PF13302">
    <property type="entry name" value="Acetyltransf_3"/>
    <property type="match status" value="1"/>
</dbReference>
<evidence type="ECO:0000259" key="1">
    <source>
        <dbReference type="PROSITE" id="PS51186"/>
    </source>
</evidence>
<keyword evidence="4" id="KW-1185">Reference proteome</keyword>
<name>A0A511HBZ6_9BACT</name>
<dbReference type="SUPFAM" id="SSF55729">
    <property type="entry name" value="Acyl-CoA N-acyltransferases (Nat)"/>
    <property type="match status" value="1"/>
</dbReference>
<dbReference type="Gene3D" id="3.40.630.30">
    <property type="match status" value="1"/>
</dbReference>
<sequence>MLPGAPVSDVRLVPARPEHVDFWLAMRAAPGARRFVDTEDDTRELLLRRILEAGALGEPRVRSFRWFVEADGQLVGTVSARDLSRVHGRIELGYMMADAHHGRGLGSRAVGLMLEQLFTLPYLQRVWLTTLAENTGSQGVARKLGFTMEGTLRGHCLFQGQRRDQQLWGLLRPEWDARRAAFVAG</sequence>
<dbReference type="GO" id="GO:1990189">
    <property type="term" value="F:protein N-terminal-serine acetyltransferase activity"/>
    <property type="evidence" value="ECO:0007669"/>
    <property type="project" value="TreeGrafter"/>
</dbReference>
<reference evidence="3 4" key="1">
    <citation type="submission" date="2016-10" db="EMBL/GenBank/DDBJ databases">
        <authorList>
            <person name="Varghese N."/>
            <person name="Submissions S."/>
        </authorList>
    </citation>
    <scope>NUCLEOTIDE SEQUENCE [LARGE SCALE GENOMIC DNA]</scope>
    <source>
        <strain evidence="3 4">DSM 2260</strain>
    </source>
</reference>
<dbReference type="AlphaFoldDB" id="A0A511HBZ6"/>
<dbReference type="PANTHER" id="PTHR43441">
    <property type="entry name" value="RIBOSOMAL-PROTEIN-SERINE ACETYLTRANSFERASE"/>
    <property type="match status" value="1"/>
</dbReference>
<dbReference type="EMBL" id="FNAJ01000001">
    <property type="protein sequence ID" value="SDD29061.1"/>
    <property type="molecule type" value="Genomic_DNA"/>
</dbReference>
<gene>
    <name evidence="2" type="ORF">MVI01_27280</name>
    <name evidence="3" type="ORF">SAMN04488504_101280</name>
</gene>
<evidence type="ECO:0000313" key="5">
    <source>
        <dbReference type="Proteomes" id="UP000321224"/>
    </source>
</evidence>
<organism evidence="2 5">
    <name type="scientific">Myxococcus virescens</name>
    <dbReference type="NCBI Taxonomy" id="83456"/>
    <lineage>
        <taxon>Bacteria</taxon>
        <taxon>Pseudomonadati</taxon>
        <taxon>Myxococcota</taxon>
        <taxon>Myxococcia</taxon>
        <taxon>Myxococcales</taxon>
        <taxon>Cystobacterineae</taxon>
        <taxon>Myxococcaceae</taxon>
        <taxon>Myxococcus</taxon>
    </lineage>
</organism>
<dbReference type="InterPro" id="IPR051908">
    <property type="entry name" value="Ribosomal_N-acetyltransferase"/>
</dbReference>
<dbReference type="GO" id="GO:0005737">
    <property type="term" value="C:cytoplasm"/>
    <property type="evidence" value="ECO:0007669"/>
    <property type="project" value="TreeGrafter"/>
</dbReference>
<dbReference type="PROSITE" id="PS51186">
    <property type="entry name" value="GNAT"/>
    <property type="match status" value="1"/>
</dbReference>
<dbReference type="PANTHER" id="PTHR43441:SF10">
    <property type="entry name" value="ACETYLTRANSFERASE"/>
    <property type="match status" value="1"/>
</dbReference>
<reference evidence="2 5" key="2">
    <citation type="submission" date="2019-07" db="EMBL/GenBank/DDBJ databases">
        <title>Whole genome shotgun sequence of Myxococcus virescens NBRC 100334.</title>
        <authorList>
            <person name="Hosoyama A."/>
            <person name="Uohara A."/>
            <person name="Ohji S."/>
            <person name="Ichikawa N."/>
        </authorList>
    </citation>
    <scope>NUCLEOTIDE SEQUENCE [LARGE SCALE GENOMIC DNA]</scope>
    <source>
        <strain evidence="2 5">NBRC 100334</strain>
    </source>
</reference>
<comment type="caution">
    <text evidence="2">The sequence shown here is derived from an EMBL/GenBank/DDBJ whole genome shotgun (WGS) entry which is preliminary data.</text>
</comment>
<dbReference type="InterPro" id="IPR016181">
    <property type="entry name" value="Acyl_CoA_acyltransferase"/>
</dbReference>
<feature type="domain" description="N-acetyltransferase" evidence="1">
    <location>
        <begin position="10"/>
        <end position="173"/>
    </location>
</feature>